<proteinExistence type="predicted"/>
<reference evidence="3" key="1">
    <citation type="submission" date="2017-08" db="EMBL/GenBank/DDBJ databases">
        <authorList>
            <person name="Varghese N."/>
            <person name="Submissions S."/>
        </authorList>
    </citation>
    <scope>NUCLEOTIDE SEQUENCE [LARGE SCALE GENOMIC DNA]</scope>
    <source>
        <strain evidence="3">JC22</strain>
    </source>
</reference>
<name>A0A285SXZ2_9BACL</name>
<organism evidence="2 3">
    <name type="scientific">Ureibacillus xyleni</name>
    <dbReference type="NCBI Taxonomy" id="614648"/>
    <lineage>
        <taxon>Bacteria</taxon>
        <taxon>Bacillati</taxon>
        <taxon>Bacillota</taxon>
        <taxon>Bacilli</taxon>
        <taxon>Bacillales</taxon>
        <taxon>Caryophanaceae</taxon>
        <taxon>Ureibacillus</taxon>
    </lineage>
</organism>
<dbReference type="RefSeq" id="WP_097073724.1">
    <property type="nucleotide sequence ID" value="NZ_OBMQ01000006.1"/>
</dbReference>
<dbReference type="AlphaFoldDB" id="A0A285SXZ2"/>
<dbReference type="OrthoDB" id="5782056at2"/>
<dbReference type="Proteomes" id="UP000219636">
    <property type="component" value="Unassembled WGS sequence"/>
</dbReference>
<sequence>MFNKLVSVAKNLMNLPVKKSSFAIYKEETGNGLLSTIYNKGNYGEFLSYKELATLPGYHRALFNIYLPKGEKTTEIDLVYIHETGIYVIESKNYSGWIFGDEKNRSWTQTMPNGKKYQFYNPIWQNHGHVRALQGLLPSISKDHYQSLIVFSERCTLKKVNYDSPHTYVVNRYDLKKVLSKQMENSLNVLERDQIDKVYNFLSQYSKVDNTIKSQHVQNLKEK</sequence>
<keyword evidence="3" id="KW-1185">Reference proteome</keyword>
<dbReference type="Pfam" id="PF08378">
    <property type="entry name" value="NERD"/>
    <property type="match status" value="1"/>
</dbReference>
<feature type="domain" description="NERD" evidence="1">
    <location>
        <begin position="40"/>
        <end position="156"/>
    </location>
</feature>
<evidence type="ECO:0000313" key="2">
    <source>
        <dbReference type="EMBL" id="SOC11665.1"/>
    </source>
</evidence>
<dbReference type="PROSITE" id="PS50965">
    <property type="entry name" value="NERD"/>
    <property type="match status" value="1"/>
</dbReference>
<protein>
    <submittedName>
        <fullName evidence="2">Nuclease-like protein</fullName>
    </submittedName>
</protein>
<evidence type="ECO:0000313" key="3">
    <source>
        <dbReference type="Proteomes" id="UP000219636"/>
    </source>
</evidence>
<dbReference type="EMBL" id="OBMQ01000006">
    <property type="protein sequence ID" value="SOC11665.1"/>
    <property type="molecule type" value="Genomic_DNA"/>
</dbReference>
<evidence type="ECO:0000259" key="1">
    <source>
        <dbReference type="PROSITE" id="PS50965"/>
    </source>
</evidence>
<gene>
    <name evidence="2" type="ORF">SAMN05880501_106243</name>
</gene>
<accession>A0A285SXZ2</accession>
<dbReference type="InterPro" id="IPR011528">
    <property type="entry name" value="NERD"/>
</dbReference>